<dbReference type="Proteomes" id="UP000245202">
    <property type="component" value="Unassembled WGS sequence"/>
</dbReference>
<keyword evidence="2" id="KW-1185">Reference proteome</keyword>
<dbReference type="EMBL" id="BDQX01000196">
    <property type="protein sequence ID" value="GBG09186.1"/>
    <property type="molecule type" value="Genomic_DNA"/>
</dbReference>
<evidence type="ECO:0000313" key="1">
    <source>
        <dbReference type="EMBL" id="GBG09186.1"/>
    </source>
</evidence>
<protein>
    <submittedName>
        <fullName evidence="1">Uncharacterized protein</fullName>
    </submittedName>
</protein>
<sequence length="59" mass="7070">MKMNRFLYTENIAAREWIRDRREADRRGDTHHERFIGAFAPQLEGIFVFDSRVCRTGIL</sequence>
<dbReference type="AlphaFoldDB" id="A0A2R5ER39"/>
<comment type="caution">
    <text evidence="1">The sequence shown here is derived from an EMBL/GenBank/DDBJ whole genome shotgun (WGS) entry which is preliminary data.</text>
</comment>
<evidence type="ECO:0000313" key="2">
    <source>
        <dbReference type="Proteomes" id="UP000245202"/>
    </source>
</evidence>
<reference evidence="1 2" key="1">
    <citation type="submission" date="2017-08" db="EMBL/GenBank/DDBJ databases">
        <title>Substantial Increase in Enzyme Production by Combined Drug-Resistance Mutations in Paenibacillus agaridevorans.</title>
        <authorList>
            <person name="Tanaka Y."/>
            <person name="Funane K."/>
            <person name="Hosaka T."/>
            <person name="Shiwa Y."/>
            <person name="Fujita N."/>
            <person name="Miyazaki T."/>
            <person name="Yoshikawa H."/>
            <person name="Murakami K."/>
            <person name="Kasahara K."/>
            <person name="Inaoka T."/>
            <person name="Hiraga Y."/>
            <person name="Ochi K."/>
        </authorList>
    </citation>
    <scope>NUCLEOTIDE SEQUENCE [LARGE SCALE GENOMIC DNA]</scope>
    <source>
        <strain evidence="1 2">T-3040</strain>
    </source>
</reference>
<gene>
    <name evidence="1" type="ORF">PAT3040_03825</name>
</gene>
<proteinExistence type="predicted"/>
<name>A0A2R5ER39_9BACL</name>
<organism evidence="1 2">
    <name type="scientific">Paenibacillus agaridevorans</name>
    <dbReference type="NCBI Taxonomy" id="171404"/>
    <lineage>
        <taxon>Bacteria</taxon>
        <taxon>Bacillati</taxon>
        <taxon>Bacillota</taxon>
        <taxon>Bacilli</taxon>
        <taxon>Bacillales</taxon>
        <taxon>Paenibacillaceae</taxon>
        <taxon>Paenibacillus</taxon>
    </lineage>
</organism>
<accession>A0A2R5ER39</accession>